<organism evidence="2 3">
    <name type="scientific">Xyrichtys novacula</name>
    <name type="common">Pearly razorfish</name>
    <name type="synonym">Hemipteronotus novacula</name>
    <dbReference type="NCBI Taxonomy" id="13765"/>
    <lineage>
        <taxon>Eukaryota</taxon>
        <taxon>Metazoa</taxon>
        <taxon>Chordata</taxon>
        <taxon>Craniata</taxon>
        <taxon>Vertebrata</taxon>
        <taxon>Euteleostomi</taxon>
        <taxon>Actinopterygii</taxon>
        <taxon>Neopterygii</taxon>
        <taxon>Teleostei</taxon>
        <taxon>Neoteleostei</taxon>
        <taxon>Acanthomorphata</taxon>
        <taxon>Eupercaria</taxon>
        <taxon>Labriformes</taxon>
        <taxon>Labridae</taxon>
        <taxon>Xyrichtys</taxon>
    </lineage>
</organism>
<evidence type="ECO:0000256" key="1">
    <source>
        <dbReference type="SAM" id="MobiDB-lite"/>
    </source>
</evidence>
<name>A0AAV1ELS7_XYRNO</name>
<gene>
    <name evidence="2" type="ORF">XNOV1_A015845</name>
</gene>
<reference evidence="2" key="1">
    <citation type="submission" date="2023-08" db="EMBL/GenBank/DDBJ databases">
        <authorList>
            <person name="Alioto T."/>
            <person name="Alioto T."/>
            <person name="Gomez Garrido J."/>
        </authorList>
    </citation>
    <scope>NUCLEOTIDE SEQUENCE</scope>
</reference>
<proteinExistence type="predicted"/>
<evidence type="ECO:0000313" key="3">
    <source>
        <dbReference type="Proteomes" id="UP001178508"/>
    </source>
</evidence>
<protein>
    <submittedName>
        <fullName evidence="2">Uncharacterized protein</fullName>
    </submittedName>
</protein>
<dbReference type="EMBL" id="OY660864">
    <property type="protein sequence ID" value="CAJ1049691.1"/>
    <property type="molecule type" value="Genomic_DNA"/>
</dbReference>
<feature type="region of interest" description="Disordered" evidence="1">
    <location>
        <begin position="1"/>
        <end position="52"/>
    </location>
</feature>
<dbReference type="AlphaFoldDB" id="A0AAV1ELS7"/>
<dbReference type="Proteomes" id="UP001178508">
    <property type="component" value="Chromosome 1"/>
</dbReference>
<sequence length="113" mass="12481">MLPLRSSLQGRRSKWLPSLPCPALTPARGNLSTQGAPSGPEKEKNTREGWGNNKNRVCVPHCALHQSAGGTASTGLPPRPNHQAVASRWNKYIKLWGIIKMTDDWVSSEIQHY</sequence>
<feature type="compositionally biased region" description="Polar residues" evidence="1">
    <location>
        <begin position="1"/>
        <end position="10"/>
    </location>
</feature>
<evidence type="ECO:0000313" key="2">
    <source>
        <dbReference type="EMBL" id="CAJ1049691.1"/>
    </source>
</evidence>
<keyword evidence="3" id="KW-1185">Reference proteome</keyword>
<accession>A0AAV1ELS7</accession>